<dbReference type="EMBL" id="FRBD01000037">
    <property type="protein sequence ID" value="SHL24283.1"/>
    <property type="molecule type" value="Genomic_DNA"/>
</dbReference>
<dbReference type="RefSeq" id="WP_073211664.1">
    <property type="nucleotide sequence ID" value="NZ_FRBD01000037.1"/>
</dbReference>
<organism evidence="1 2">
    <name type="scientific">Xylanibacter ruminicola</name>
    <name type="common">Prevotella ruminicola</name>
    <dbReference type="NCBI Taxonomy" id="839"/>
    <lineage>
        <taxon>Bacteria</taxon>
        <taxon>Pseudomonadati</taxon>
        <taxon>Bacteroidota</taxon>
        <taxon>Bacteroidia</taxon>
        <taxon>Bacteroidales</taxon>
        <taxon>Prevotellaceae</taxon>
        <taxon>Xylanibacter</taxon>
    </lineage>
</organism>
<dbReference type="AlphaFoldDB" id="A0A1M6Z1L9"/>
<proteinExistence type="predicted"/>
<evidence type="ECO:0000313" key="2">
    <source>
        <dbReference type="Proteomes" id="UP000184130"/>
    </source>
</evidence>
<accession>A0A1M6Z1L9</accession>
<dbReference type="OrthoDB" id="1342667at2"/>
<dbReference type="Proteomes" id="UP000184130">
    <property type="component" value="Unassembled WGS sequence"/>
</dbReference>
<reference evidence="1 2" key="1">
    <citation type="submission" date="2016-11" db="EMBL/GenBank/DDBJ databases">
        <authorList>
            <person name="Jaros S."/>
            <person name="Januszkiewicz K."/>
            <person name="Wedrychowicz H."/>
        </authorList>
    </citation>
    <scope>NUCLEOTIDE SEQUENCE [LARGE SCALE GENOMIC DNA]</scope>
    <source>
        <strain evidence="1 2">KHT3</strain>
    </source>
</reference>
<name>A0A1M6Z1L9_XYLRU</name>
<gene>
    <name evidence="1" type="ORF">SAMN05216463_13715</name>
</gene>
<sequence length="402" mass="47420">MKYSIAFRGLPFEPEKRQVIYVENLYDEHINAIIRDIYEQLKWTFKRANLDFIYLPMFFNDEETKEKILYYAPYLTSEIIENAELRNNYLLSYMSNLGNRDKIGPSLIYAPQKEDNEWIFQGQSIDLDEKNKYSFLRLIEDFIADVEEDIESSRQRLHVVLDDEESNDGILYRSDEDWVESEPKAEYSSTPDLGTKLGRWLKKFGHACLEEEEGYPSASSEPPMPSLDEINEEDVRDTIEELERNIERLRLLGIPLAAIAEFVAKYETISKIKFTDDLRIFLPDYNNLEVKMGALYKAVFFLFINHPEGIILKRLEEYHHELTNYYLQASGRDSLTQKMYESINTLEYPGNNYINTILSKIKMCFKATIDEHLAKHYFIVGRPGEPYKITLDKIEIEWEDEE</sequence>
<protein>
    <submittedName>
        <fullName evidence="1">Uncharacterized protein</fullName>
    </submittedName>
</protein>
<evidence type="ECO:0000313" key="1">
    <source>
        <dbReference type="EMBL" id="SHL24283.1"/>
    </source>
</evidence>